<accession>A0ABP7MRD7</accession>
<gene>
    <name evidence="3" type="ORF">GCM10022229_22440</name>
</gene>
<proteinExistence type="predicted"/>
<organism evidence="3 4">
    <name type="scientific">Luteimonas lutimaris</name>
    <dbReference type="NCBI Taxonomy" id="698645"/>
    <lineage>
        <taxon>Bacteria</taxon>
        <taxon>Pseudomonadati</taxon>
        <taxon>Pseudomonadota</taxon>
        <taxon>Gammaproteobacteria</taxon>
        <taxon>Lysobacterales</taxon>
        <taxon>Lysobacteraceae</taxon>
        <taxon>Luteimonas</taxon>
    </lineage>
</organism>
<dbReference type="PROSITE" id="PS51257">
    <property type="entry name" value="PROKAR_LIPOPROTEIN"/>
    <property type="match status" value="1"/>
</dbReference>
<evidence type="ECO:0000256" key="1">
    <source>
        <dbReference type="SAM" id="MobiDB-lite"/>
    </source>
</evidence>
<name>A0ABP7MRD7_9GAMM</name>
<dbReference type="EMBL" id="BAAAZU010000021">
    <property type="protein sequence ID" value="GAA3928118.1"/>
    <property type="molecule type" value="Genomic_DNA"/>
</dbReference>
<feature type="signal peptide" evidence="2">
    <location>
        <begin position="1"/>
        <end position="25"/>
    </location>
</feature>
<evidence type="ECO:0000313" key="3">
    <source>
        <dbReference type="EMBL" id="GAA3928118.1"/>
    </source>
</evidence>
<dbReference type="Proteomes" id="UP001501727">
    <property type="component" value="Unassembled WGS sequence"/>
</dbReference>
<feature type="region of interest" description="Disordered" evidence="1">
    <location>
        <begin position="229"/>
        <end position="250"/>
    </location>
</feature>
<comment type="caution">
    <text evidence="3">The sequence shown here is derived from an EMBL/GenBank/DDBJ whole genome shotgun (WGS) entry which is preliminary data.</text>
</comment>
<sequence>MKKLLPFLFALAVALAGCSGSTATADAELRGVEPLPQGRWTELAHQLVAADDLATATRLTREILARGGMPTTDGERIVVPAIGPATPYQMTALEARNLAIEARNRETAFRLHASEFANFLDAFALDLGGRRDEPAWLTKDELRAQYEEALSRVDAAYEAAFADGEAEVQALAARIPALEVARAEASQALRDAQAAVHAVPPSERRPLHAKAKAARSESIAANRALRSARQALEDGEDDRRGRANRAKQDAHREFAAWNQVRPNYDAGHALLRLLDTWVREAAKHPEDPESFTPLFLAEMARLQQAPFDLLGSRYVRPSRGTTVPVDLRGVPRPDDYRLTLLEMQLFLAAFQRGQPAASTTPRTASVPSRLATGVADFLLPPAHATSMSACDDLKRMMGGDSPGATDWAANEAANKAWQAYGSLLGFSDAALARISGASKILRVVIQYANTEARVDAEQGVVHKPPSDTSEGHGTRYAWFTASAGVDPEDLEDYERELEEQEAQSEEILNRCFGSLELPSLQSLGELADAAENWRVQWEIRPLHPKHLSIPMRDPDNKFVKITSVAREMKLERASPAHAEAKLKARVVNEEAVKGEVALVHHTVVAKVVDTGTPGFSEMVNAVKGIFGMGMGDIVVDLAAGWMKHILVPRASALQPIEYHCLDQEFVRRATRPVADGVRAPRTRDHCVLPAEAE</sequence>
<evidence type="ECO:0000256" key="2">
    <source>
        <dbReference type="SAM" id="SignalP"/>
    </source>
</evidence>
<feature type="chain" id="PRO_5047397907" evidence="2">
    <location>
        <begin position="26"/>
        <end position="693"/>
    </location>
</feature>
<keyword evidence="2" id="KW-0732">Signal</keyword>
<evidence type="ECO:0000313" key="4">
    <source>
        <dbReference type="Proteomes" id="UP001501727"/>
    </source>
</evidence>
<keyword evidence="4" id="KW-1185">Reference proteome</keyword>
<reference evidence="4" key="1">
    <citation type="journal article" date="2019" name="Int. J. Syst. Evol. Microbiol.">
        <title>The Global Catalogue of Microorganisms (GCM) 10K type strain sequencing project: providing services to taxonomists for standard genome sequencing and annotation.</title>
        <authorList>
            <consortium name="The Broad Institute Genomics Platform"/>
            <consortium name="The Broad Institute Genome Sequencing Center for Infectious Disease"/>
            <person name="Wu L."/>
            <person name="Ma J."/>
        </authorList>
    </citation>
    <scope>NUCLEOTIDE SEQUENCE [LARGE SCALE GENOMIC DNA]</scope>
    <source>
        <strain evidence="4">JCM 16916</strain>
    </source>
</reference>
<protein>
    <submittedName>
        <fullName evidence="3">Uncharacterized protein</fullName>
    </submittedName>
</protein>
<feature type="compositionally biased region" description="Basic and acidic residues" evidence="1">
    <location>
        <begin position="237"/>
        <end position="250"/>
    </location>
</feature>
<dbReference type="RefSeq" id="WP_344760088.1">
    <property type="nucleotide sequence ID" value="NZ_BAAAZU010000021.1"/>
</dbReference>